<dbReference type="Gene3D" id="3.40.50.12780">
    <property type="entry name" value="N-terminal domain of ligase-like"/>
    <property type="match status" value="1"/>
</dbReference>
<dbReference type="NCBIfam" id="TIGR01733">
    <property type="entry name" value="AA-adenyl-dom"/>
    <property type="match status" value="1"/>
</dbReference>
<evidence type="ECO:0000256" key="4">
    <source>
        <dbReference type="SAM" id="MobiDB-lite"/>
    </source>
</evidence>
<feature type="domain" description="Carrier" evidence="5">
    <location>
        <begin position="534"/>
        <end position="609"/>
    </location>
</feature>
<evidence type="ECO:0000256" key="3">
    <source>
        <dbReference type="ARBA" id="ARBA00022553"/>
    </source>
</evidence>
<dbReference type="Pfam" id="PF00668">
    <property type="entry name" value="Condensation"/>
    <property type="match status" value="1"/>
</dbReference>
<dbReference type="InterPro" id="IPR009081">
    <property type="entry name" value="PP-bd_ACP"/>
</dbReference>
<sequence>MTLPGTAGIPPRTTDPNHPARRHSWNDTDRPYPGGLTMHELVHRQALRNPDAIAVRHTSTTLTYAGLERRADTWRRRLNAHGVGPGDRVGIHLDRNAELVAALLGVLNSGAAYVPLDPAYPDDRLAFMTADAGVRAIVSTDERLATVLPGTPLLHPNATPPARHHPPAPTQITAESPAYVLYTSGSTGQPKGVTLTHANAVDLLHWSAETFGDDLRQVLASTSICFDCSILEIFGPLAWGGTTVVVDSVMDVATRPEASGVRLLHSVPSVIEELLRSDRLPPAVRTAIVGGEALWANLVDKVYARSAITRLVNLYGPTECTSYATMAIARPDSGDTPPIGRPIANTRIYLIDSGLQATEPGEPAEICIAGAGVASGYLGRPALTAQRFLPEPFSGRPGERMYRTGDLGRVDDNGELYFLGRIDDQVKVRGVRVEPVEVEQALLGHPHVHEAVVLAAPDPTRGLALTAYVVADLDLSTGPGQLRSYLRDRLPTPLRPSAYVFMQRLPRAPNGKIDRRRLPAAAPAVPCASAVSPAPPSGLAGLLAGYWAEEIGIAAVDVDAEVFDLGAHSLPALRVRARTAQALGEELPLRLFFEQPTVATQAAEISRILGPRLRIPDGSPTPSPTKPGAPTRGRLSPTQAAILSRAQARPDGQHVTVPLVVRLAGDINPTALRHALDTLQRRHHLLTDVLRRTADDTVTWQPGQPQPVPLVDLTGCPVDRRSHLARTAVERLLRRPWRLEREPPLRCAIIRMADDEHVLCVALHAIAADAWTVETVSHQILALYAGAIHGRPADDDGNGFTQYQEVADERRALLDSPLGERQRRHWQRRLRGLTPLRLTSDSQRTADPGSSTQTVCTIPAPIVESLQHAARTEGATPFMALLAAFAVVLHHRSGQDDIAIGCPTSGRLRPELATVVGPCMDAIVIRADLTGRPTFRALLRRLREQALEAYANADVPFVELAATAPTESSRHPLFQASIVMQQRPSLLDPSYSAELAWRHPIGAVELSGFLDHPPMTTLDVELALFERDDDIEAVLTCRTDVFAPTDVPALADAFVTAVTRAARAPDLPVTEPALA</sequence>
<reference evidence="6 7" key="1">
    <citation type="submission" date="2018-01" db="EMBL/GenBank/DDBJ databases">
        <title>Draft genome sequence of Jishengella sp. NA12.</title>
        <authorList>
            <person name="Sahin N."/>
            <person name="Ay H."/>
            <person name="Saygin H."/>
        </authorList>
    </citation>
    <scope>NUCLEOTIDE SEQUENCE [LARGE SCALE GENOMIC DNA]</scope>
    <source>
        <strain evidence="6 7">NA12</strain>
    </source>
</reference>
<dbReference type="Gene3D" id="1.10.1200.10">
    <property type="entry name" value="ACP-like"/>
    <property type="match status" value="1"/>
</dbReference>
<dbReference type="InterPro" id="IPR000873">
    <property type="entry name" value="AMP-dep_synth/lig_dom"/>
</dbReference>
<dbReference type="Gene3D" id="3.30.559.30">
    <property type="entry name" value="Nonribosomal peptide synthetase, condensation domain"/>
    <property type="match status" value="1"/>
</dbReference>
<dbReference type="InterPro" id="IPR045851">
    <property type="entry name" value="AMP-bd_C_sf"/>
</dbReference>
<keyword evidence="7" id="KW-1185">Reference proteome</keyword>
<organism evidence="6 7">
    <name type="scientific">Micromonospora craterilacus</name>
    <dbReference type="NCBI Taxonomy" id="1655439"/>
    <lineage>
        <taxon>Bacteria</taxon>
        <taxon>Bacillati</taxon>
        <taxon>Actinomycetota</taxon>
        <taxon>Actinomycetes</taxon>
        <taxon>Micromonosporales</taxon>
        <taxon>Micromonosporaceae</taxon>
        <taxon>Micromonospora</taxon>
    </lineage>
</organism>
<dbReference type="GO" id="GO:0044550">
    <property type="term" value="P:secondary metabolite biosynthetic process"/>
    <property type="evidence" value="ECO:0007669"/>
    <property type="project" value="TreeGrafter"/>
</dbReference>
<evidence type="ECO:0000313" key="7">
    <source>
        <dbReference type="Proteomes" id="UP000248924"/>
    </source>
</evidence>
<dbReference type="SUPFAM" id="SSF47336">
    <property type="entry name" value="ACP-like"/>
    <property type="match status" value="1"/>
</dbReference>
<dbReference type="Gene3D" id="3.30.559.10">
    <property type="entry name" value="Chloramphenicol acetyltransferase-like domain"/>
    <property type="match status" value="1"/>
</dbReference>
<dbReference type="InterPro" id="IPR042099">
    <property type="entry name" value="ANL_N_sf"/>
</dbReference>
<dbReference type="SMART" id="SM00823">
    <property type="entry name" value="PKS_PP"/>
    <property type="match status" value="1"/>
</dbReference>
<name>A0A2W2EY82_9ACTN</name>
<dbReference type="Pfam" id="PF13193">
    <property type="entry name" value="AMP-binding_C"/>
    <property type="match status" value="1"/>
</dbReference>
<keyword evidence="3" id="KW-0597">Phosphoprotein</keyword>
<comment type="caution">
    <text evidence="6">The sequence shown here is derived from an EMBL/GenBank/DDBJ whole genome shotgun (WGS) entry which is preliminary data.</text>
</comment>
<gene>
    <name evidence="6" type="ORF">C1I95_06725</name>
</gene>
<dbReference type="InterPro" id="IPR020806">
    <property type="entry name" value="PKS_PP-bd"/>
</dbReference>
<dbReference type="PROSITE" id="PS00455">
    <property type="entry name" value="AMP_BINDING"/>
    <property type="match status" value="1"/>
</dbReference>
<dbReference type="AlphaFoldDB" id="A0A2W2EY82"/>
<dbReference type="InterPro" id="IPR010071">
    <property type="entry name" value="AA_adenyl_dom"/>
</dbReference>
<dbReference type="PANTHER" id="PTHR45527">
    <property type="entry name" value="NONRIBOSOMAL PEPTIDE SYNTHETASE"/>
    <property type="match status" value="1"/>
</dbReference>
<dbReference type="GO" id="GO:0008610">
    <property type="term" value="P:lipid biosynthetic process"/>
    <property type="evidence" value="ECO:0007669"/>
    <property type="project" value="UniProtKB-ARBA"/>
</dbReference>
<dbReference type="InterPro" id="IPR036736">
    <property type="entry name" value="ACP-like_sf"/>
</dbReference>
<dbReference type="Pfam" id="PF00550">
    <property type="entry name" value="PP-binding"/>
    <property type="match status" value="1"/>
</dbReference>
<dbReference type="PANTHER" id="PTHR45527:SF1">
    <property type="entry name" value="FATTY ACID SYNTHASE"/>
    <property type="match status" value="1"/>
</dbReference>
<dbReference type="InterPro" id="IPR025110">
    <property type="entry name" value="AMP-bd_C"/>
</dbReference>
<evidence type="ECO:0000313" key="6">
    <source>
        <dbReference type="EMBL" id="PZG21829.1"/>
    </source>
</evidence>
<proteinExistence type="predicted"/>
<accession>A0A2W2EY82</accession>
<dbReference type="InterPro" id="IPR023213">
    <property type="entry name" value="CAT-like_dom_sf"/>
</dbReference>
<evidence type="ECO:0000256" key="1">
    <source>
        <dbReference type="ARBA" id="ARBA00001957"/>
    </source>
</evidence>
<feature type="region of interest" description="Disordered" evidence="4">
    <location>
        <begin position="610"/>
        <end position="635"/>
    </location>
</feature>
<feature type="region of interest" description="Disordered" evidence="4">
    <location>
        <begin position="1"/>
        <end position="32"/>
    </location>
</feature>
<keyword evidence="2" id="KW-0596">Phosphopantetheine</keyword>
<dbReference type="GO" id="GO:0003824">
    <property type="term" value="F:catalytic activity"/>
    <property type="evidence" value="ECO:0007669"/>
    <property type="project" value="InterPro"/>
</dbReference>
<dbReference type="OrthoDB" id="2472181at2"/>
<evidence type="ECO:0000259" key="5">
    <source>
        <dbReference type="PROSITE" id="PS50075"/>
    </source>
</evidence>
<protein>
    <recommendedName>
        <fullName evidence="5">Carrier domain-containing protein</fullName>
    </recommendedName>
</protein>
<dbReference type="Pfam" id="PF00501">
    <property type="entry name" value="AMP-binding"/>
    <property type="match status" value="1"/>
</dbReference>
<dbReference type="PROSITE" id="PS50075">
    <property type="entry name" value="CARRIER"/>
    <property type="match status" value="1"/>
</dbReference>
<dbReference type="GO" id="GO:0031177">
    <property type="term" value="F:phosphopantetheine binding"/>
    <property type="evidence" value="ECO:0007669"/>
    <property type="project" value="InterPro"/>
</dbReference>
<dbReference type="SUPFAM" id="SSF56801">
    <property type="entry name" value="Acetyl-CoA synthetase-like"/>
    <property type="match status" value="1"/>
</dbReference>
<dbReference type="Proteomes" id="UP000248924">
    <property type="component" value="Unassembled WGS sequence"/>
</dbReference>
<dbReference type="CDD" id="cd19531">
    <property type="entry name" value="LCL_NRPS-like"/>
    <property type="match status" value="1"/>
</dbReference>
<dbReference type="InterPro" id="IPR001242">
    <property type="entry name" value="Condensation_dom"/>
</dbReference>
<dbReference type="EMBL" id="POTY01000025">
    <property type="protein sequence ID" value="PZG21829.1"/>
    <property type="molecule type" value="Genomic_DNA"/>
</dbReference>
<dbReference type="GO" id="GO:0043041">
    <property type="term" value="P:amino acid activation for nonribosomal peptide biosynthetic process"/>
    <property type="evidence" value="ECO:0007669"/>
    <property type="project" value="TreeGrafter"/>
</dbReference>
<comment type="cofactor">
    <cofactor evidence="1">
        <name>pantetheine 4'-phosphate</name>
        <dbReference type="ChEBI" id="CHEBI:47942"/>
    </cofactor>
</comment>
<dbReference type="InterPro" id="IPR020845">
    <property type="entry name" value="AMP-binding_CS"/>
</dbReference>
<dbReference type="GO" id="GO:0005737">
    <property type="term" value="C:cytoplasm"/>
    <property type="evidence" value="ECO:0007669"/>
    <property type="project" value="TreeGrafter"/>
</dbReference>
<dbReference type="SUPFAM" id="SSF52777">
    <property type="entry name" value="CoA-dependent acyltransferases"/>
    <property type="match status" value="2"/>
</dbReference>
<dbReference type="Gene3D" id="3.30.300.30">
    <property type="match status" value="1"/>
</dbReference>
<dbReference type="RefSeq" id="WP_111212894.1">
    <property type="nucleotide sequence ID" value="NZ_POTY01000025.1"/>
</dbReference>
<evidence type="ECO:0000256" key="2">
    <source>
        <dbReference type="ARBA" id="ARBA00022450"/>
    </source>
</evidence>